<evidence type="ECO:0000313" key="1">
    <source>
        <dbReference type="EMBL" id="EPC53085.1"/>
    </source>
</evidence>
<dbReference type="InterPro" id="IPR038666">
    <property type="entry name" value="SSP1_head-tail_sf"/>
</dbReference>
<evidence type="ECO:0000313" key="2">
    <source>
        <dbReference type="Proteomes" id="UP000014303"/>
    </source>
</evidence>
<gene>
    <name evidence="1" type="ORF">Lpp7_06155</name>
</gene>
<sequence>KDSPTFLVRFLTAEEIQPTWRIQWRGKEYQITGLDPDYERRDLTTITAKVVS</sequence>
<feature type="non-terminal residue" evidence="1">
    <location>
        <position position="1"/>
    </location>
</feature>
<dbReference type="Gene3D" id="2.40.10.270">
    <property type="entry name" value="Bacteriophage SPP1 head-tail adaptor protein"/>
    <property type="match status" value="1"/>
</dbReference>
<dbReference type="InterPro" id="IPR008767">
    <property type="entry name" value="Phage_SPP1_head-tail_adaptor"/>
</dbReference>
<comment type="caution">
    <text evidence="1">The sequence shown here is derived from an EMBL/GenBank/DDBJ whole genome shotgun (WGS) entry which is preliminary data.</text>
</comment>
<name>A0A8E0IIN2_LACPA</name>
<proteinExistence type="predicted"/>
<dbReference type="Proteomes" id="UP000014303">
    <property type="component" value="Unassembled WGS sequence"/>
</dbReference>
<dbReference type="AlphaFoldDB" id="A0A8E0IIN2"/>
<reference evidence="1 2" key="1">
    <citation type="journal article" date="2013" name="PLoS ONE">
        <title>Lactobacillus paracasei comparative genomics: towards species pan-genome definition and exploitation of diversity.</title>
        <authorList>
            <person name="Smokvina T."/>
            <person name="Wels M."/>
            <person name="Polka J."/>
            <person name="Chervaux C."/>
            <person name="Brisse S."/>
            <person name="Boekhorst J."/>
            <person name="van Hylckama Vlieg J.E."/>
            <person name="Siezen R.J."/>
        </authorList>
    </citation>
    <scope>NUCLEOTIDE SEQUENCE [LARGE SCALE GENOMIC DNA]</scope>
    <source>
        <strain evidence="1 2">Lpp7</strain>
    </source>
</reference>
<dbReference type="EMBL" id="ANJV01000070">
    <property type="protein sequence ID" value="EPC53085.1"/>
    <property type="molecule type" value="Genomic_DNA"/>
</dbReference>
<dbReference type="Pfam" id="PF05521">
    <property type="entry name" value="Phage_HCP"/>
    <property type="match status" value="1"/>
</dbReference>
<protein>
    <submittedName>
        <fullName evidence="1">Phage-related head-tail joining protein</fullName>
    </submittedName>
</protein>
<organism evidence="1 2">
    <name type="scientific">Lacticaseibacillus paracasei subsp. paracasei Lpp7</name>
    <dbReference type="NCBI Taxonomy" id="1256200"/>
    <lineage>
        <taxon>Bacteria</taxon>
        <taxon>Bacillati</taxon>
        <taxon>Bacillota</taxon>
        <taxon>Bacilli</taxon>
        <taxon>Lactobacillales</taxon>
        <taxon>Lactobacillaceae</taxon>
        <taxon>Lacticaseibacillus</taxon>
    </lineage>
</organism>
<accession>A0A8E0IIN2</accession>